<evidence type="ECO:0000313" key="3">
    <source>
        <dbReference type="Proteomes" id="UP000176037"/>
    </source>
</evidence>
<dbReference type="AlphaFoldDB" id="A0A1E8FK75"/>
<keyword evidence="1" id="KW-1133">Transmembrane helix</keyword>
<protein>
    <submittedName>
        <fullName evidence="2">Uncharacterized protein</fullName>
    </submittedName>
</protein>
<keyword evidence="3" id="KW-1185">Reference proteome</keyword>
<dbReference type="Proteomes" id="UP000176037">
    <property type="component" value="Unassembled WGS sequence"/>
</dbReference>
<accession>A0A1E8FK75</accession>
<reference evidence="2 3" key="1">
    <citation type="submission" date="2016-09" db="EMBL/GenBank/DDBJ databases">
        <title>Alteromonas lipolytica, a new species isolated from sea water.</title>
        <authorList>
            <person name="Wu Y.-H."/>
            <person name="Cheng H."/>
            <person name="Xu X.-W."/>
        </authorList>
    </citation>
    <scope>NUCLEOTIDE SEQUENCE [LARGE SCALE GENOMIC DNA]</scope>
    <source>
        <strain evidence="2 3">JW12</strain>
    </source>
</reference>
<feature type="transmembrane region" description="Helical" evidence="1">
    <location>
        <begin position="12"/>
        <end position="34"/>
    </location>
</feature>
<dbReference type="EMBL" id="MJIC01000002">
    <property type="protein sequence ID" value="OFI36156.1"/>
    <property type="molecule type" value="Genomic_DNA"/>
</dbReference>
<comment type="caution">
    <text evidence="2">The sequence shown here is derived from an EMBL/GenBank/DDBJ whole genome shotgun (WGS) entry which is preliminary data.</text>
</comment>
<sequence length="106" mass="11686">MFPLSLIVDNLWLLSHFMLSIATVLIKLSTLIGFMKEKSMGNNMVIITNSSRGIVAQAAFGEAEQGFAMVLNYQHFKRPCFLCSKEAIKEMSTKYGRSGGCPSQCG</sequence>
<proteinExistence type="predicted"/>
<organism evidence="2 3">
    <name type="scientific">Alteromonas lipolytica</name>
    <dbReference type="NCBI Taxonomy" id="1856405"/>
    <lineage>
        <taxon>Bacteria</taxon>
        <taxon>Pseudomonadati</taxon>
        <taxon>Pseudomonadota</taxon>
        <taxon>Gammaproteobacteria</taxon>
        <taxon>Alteromonadales</taxon>
        <taxon>Alteromonadaceae</taxon>
        <taxon>Alteromonas/Salinimonas group</taxon>
        <taxon>Alteromonas</taxon>
    </lineage>
</organism>
<keyword evidence="1" id="KW-0472">Membrane</keyword>
<keyword evidence="1" id="KW-0812">Transmembrane</keyword>
<evidence type="ECO:0000256" key="1">
    <source>
        <dbReference type="SAM" id="Phobius"/>
    </source>
</evidence>
<name>A0A1E8FK75_9ALTE</name>
<evidence type="ECO:0000313" key="2">
    <source>
        <dbReference type="EMBL" id="OFI36156.1"/>
    </source>
</evidence>
<gene>
    <name evidence="2" type="ORF">BFC17_08490</name>
</gene>